<organism evidence="2 3">
    <name type="scientific">Platanthera guangdongensis</name>
    <dbReference type="NCBI Taxonomy" id="2320717"/>
    <lineage>
        <taxon>Eukaryota</taxon>
        <taxon>Viridiplantae</taxon>
        <taxon>Streptophyta</taxon>
        <taxon>Embryophyta</taxon>
        <taxon>Tracheophyta</taxon>
        <taxon>Spermatophyta</taxon>
        <taxon>Magnoliopsida</taxon>
        <taxon>Liliopsida</taxon>
        <taxon>Asparagales</taxon>
        <taxon>Orchidaceae</taxon>
        <taxon>Orchidoideae</taxon>
        <taxon>Orchideae</taxon>
        <taxon>Orchidinae</taxon>
        <taxon>Platanthera</taxon>
    </lineage>
</organism>
<gene>
    <name evidence="2" type="ORF">KSP40_PGU002816</name>
</gene>
<evidence type="ECO:0000313" key="3">
    <source>
        <dbReference type="Proteomes" id="UP001412067"/>
    </source>
</evidence>
<dbReference type="Proteomes" id="UP001412067">
    <property type="component" value="Unassembled WGS sequence"/>
</dbReference>
<proteinExistence type="predicted"/>
<accession>A0ABR2LGH1</accession>
<evidence type="ECO:0000256" key="1">
    <source>
        <dbReference type="SAM" id="MobiDB-lite"/>
    </source>
</evidence>
<reference evidence="2 3" key="1">
    <citation type="journal article" date="2022" name="Nat. Plants">
        <title>Genomes of leafy and leafless Platanthera orchids illuminate the evolution of mycoheterotrophy.</title>
        <authorList>
            <person name="Li M.H."/>
            <person name="Liu K.W."/>
            <person name="Li Z."/>
            <person name="Lu H.C."/>
            <person name="Ye Q.L."/>
            <person name="Zhang D."/>
            <person name="Wang J.Y."/>
            <person name="Li Y.F."/>
            <person name="Zhong Z.M."/>
            <person name="Liu X."/>
            <person name="Yu X."/>
            <person name="Liu D.K."/>
            <person name="Tu X.D."/>
            <person name="Liu B."/>
            <person name="Hao Y."/>
            <person name="Liao X.Y."/>
            <person name="Jiang Y.T."/>
            <person name="Sun W.H."/>
            <person name="Chen J."/>
            <person name="Chen Y.Q."/>
            <person name="Ai Y."/>
            <person name="Zhai J.W."/>
            <person name="Wu S.S."/>
            <person name="Zhou Z."/>
            <person name="Hsiao Y.Y."/>
            <person name="Wu W.L."/>
            <person name="Chen Y.Y."/>
            <person name="Lin Y.F."/>
            <person name="Hsu J.L."/>
            <person name="Li C.Y."/>
            <person name="Wang Z.W."/>
            <person name="Zhao X."/>
            <person name="Zhong W.Y."/>
            <person name="Ma X.K."/>
            <person name="Ma L."/>
            <person name="Huang J."/>
            <person name="Chen G.Z."/>
            <person name="Huang M.Z."/>
            <person name="Huang L."/>
            <person name="Peng D.H."/>
            <person name="Luo Y.B."/>
            <person name="Zou S.Q."/>
            <person name="Chen S.P."/>
            <person name="Lan S."/>
            <person name="Tsai W.C."/>
            <person name="Van de Peer Y."/>
            <person name="Liu Z.J."/>
        </authorList>
    </citation>
    <scope>NUCLEOTIDE SEQUENCE [LARGE SCALE GENOMIC DNA]</scope>
    <source>
        <strain evidence="2">Lor288</strain>
    </source>
</reference>
<name>A0ABR2LGH1_9ASPA</name>
<dbReference type="EMBL" id="JBBWWR010000020">
    <property type="protein sequence ID" value="KAK8940141.1"/>
    <property type="molecule type" value="Genomic_DNA"/>
</dbReference>
<protein>
    <submittedName>
        <fullName evidence="2">Uncharacterized protein</fullName>
    </submittedName>
</protein>
<dbReference type="PANTHER" id="PTHR36332:SF1">
    <property type="entry name" value="STRESS RESPONSE PROTEIN"/>
    <property type="match status" value="1"/>
</dbReference>
<dbReference type="PANTHER" id="PTHR36332">
    <property type="entry name" value="STRESS RESPONSE PROTEIN"/>
    <property type="match status" value="1"/>
</dbReference>
<comment type="caution">
    <text evidence="2">The sequence shown here is derived from an EMBL/GenBank/DDBJ whole genome shotgun (WGS) entry which is preliminary data.</text>
</comment>
<evidence type="ECO:0000313" key="2">
    <source>
        <dbReference type="EMBL" id="KAK8940141.1"/>
    </source>
</evidence>
<feature type="region of interest" description="Disordered" evidence="1">
    <location>
        <begin position="1"/>
        <end position="31"/>
    </location>
</feature>
<feature type="compositionally biased region" description="Basic residues" evidence="1">
    <location>
        <begin position="7"/>
        <end position="16"/>
    </location>
</feature>
<sequence>MKDKSVKKNTAWRRHSRQEGAGKLGSKSARVQGDGLRNLAKNLDHLFPRQQAEPLDPLFREPDREFATIPVSRRVFVISQSTSYPARPFLVVEGLLLLSFWVHDLLTNEDEENDFESLDNTKDSRAIDKLPNHENERASGIEEKPIDPNDLVQAEIAKFILKCKSTFKCRLCSRILCLNEATVRAHLTSKKFSREIRLVKVGRLDRDLMRSLQHLFDTFTDLRSLELVVDDDPTFFASQKDDVGITMMMARVPPHLHIVCANNLSSSTITSLSDVCYMLLRVISPPMLSGLSLRPFSNSLLLFTLPLR</sequence>
<keyword evidence="3" id="KW-1185">Reference proteome</keyword>